<evidence type="ECO:0000313" key="4">
    <source>
        <dbReference type="Proteomes" id="UP000541444"/>
    </source>
</evidence>
<organism evidence="3 4">
    <name type="scientific">Kingdonia uniflora</name>
    <dbReference type="NCBI Taxonomy" id="39325"/>
    <lineage>
        <taxon>Eukaryota</taxon>
        <taxon>Viridiplantae</taxon>
        <taxon>Streptophyta</taxon>
        <taxon>Embryophyta</taxon>
        <taxon>Tracheophyta</taxon>
        <taxon>Spermatophyta</taxon>
        <taxon>Magnoliopsida</taxon>
        <taxon>Ranunculales</taxon>
        <taxon>Circaeasteraceae</taxon>
        <taxon>Kingdonia</taxon>
    </lineage>
</organism>
<evidence type="ECO:0000259" key="2">
    <source>
        <dbReference type="Pfam" id="PF17207"/>
    </source>
</evidence>
<dbReference type="SUPFAM" id="SSF50249">
    <property type="entry name" value="Nucleic acid-binding proteins"/>
    <property type="match status" value="1"/>
</dbReference>
<dbReference type="Pfam" id="PF17207">
    <property type="entry name" value="MCM_OB"/>
    <property type="match status" value="1"/>
</dbReference>
<accession>A0A7J7N9A1</accession>
<sequence length="634" mass="71552">MSAAEQLVEFDRLFWCNAIHNEIMKVEHRELVLRMIAQDAIQTKDEEVIIGGAGVGDKIEDSEATEDDDRGRGNNGDMNEEGEDDIYDNVEVPVENFHENKLRMYQDKYYVSSRVTIILHDGNLCDHVDSGVVVFLGQLRLRMIIPFSNLVKEVSNFFDVVPCQLNEFFYEMIIVALRRRYWRRCVGNVAVRIVTEGGSNRNVGGLCYASKFLMEHPTPLHVVAWSGIFDCIQELFSWGADRLYQDTSRLDSHQGTSIMVNKASLRARELETHFGLEASQFGINPLATPKRIHLNRGTQRVRLQEIPDGGTPYTVSLLIHGKLVDTKKPGDRVEVTGVYRAMSIKSRINTENCRISVQGDKGDNDVPYDQDKVILELENPSFFNAYTSSHHVEFILVEEGVLFEEGEGIESWDFKDHQCRSVGQVSSLFRAQPRNKKITCGRVTAGKKNLGKKVNVSTTCVESQSLLLPHKRKRDELKQCTGLADEADKVAAWSPLQGVVDSRLDAIVQKDPASQVDRPRAVMLAQKVTKLEEALLVTKQNKINFQKVVQESQADVDRYAIHLDQLGIKPKTLRHYKIEDEEEDDVEGGEPEPVQGVVDVVIWEEQAIIGYLSLSDMVVNIFTAFVVDVGTENV</sequence>
<evidence type="ECO:0000313" key="3">
    <source>
        <dbReference type="EMBL" id="KAF6163673.1"/>
    </source>
</evidence>
<dbReference type="Proteomes" id="UP000541444">
    <property type="component" value="Unassembled WGS sequence"/>
</dbReference>
<proteinExistence type="predicted"/>
<dbReference type="InterPro" id="IPR012340">
    <property type="entry name" value="NA-bd_OB-fold"/>
</dbReference>
<reference evidence="3 4" key="1">
    <citation type="journal article" date="2020" name="IScience">
        <title>Genome Sequencing of the Endangered Kingdonia uniflora (Circaeasteraceae, Ranunculales) Reveals Potential Mechanisms of Evolutionary Specialization.</title>
        <authorList>
            <person name="Sun Y."/>
            <person name="Deng T."/>
            <person name="Zhang A."/>
            <person name="Moore M.J."/>
            <person name="Landis J.B."/>
            <person name="Lin N."/>
            <person name="Zhang H."/>
            <person name="Zhang X."/>
            <person name="Huang J."/>
            <person name="Zhang X."/>
            <person name="Sun H."/>
            <person name="Wang H."/>
        </authorList>
    </citation>
    <scope>NUCLEOTIDE SEQUENCE [LARGE SCALE GENOMIC DNA]</scope>
    <source>
        <strain evidence="3">TB1705</strain>
        <tissue evidence="3">Leaf</tissue>
    </source>
</reference>
<dbReference type="InterPro" id="IPR033762">
    <property type="entry name" value="MCM_OB"/>
</dbReference>
<comment type="caution">
    <text evidence="3">The sequence shown here is derived from an EMBL/GenBank/DDBJ whole genome shotgun (WGS) entry which is preliminary data.</text>
</comment>
<gene>
    <name evidence="3" type="ORF">GIB67_036133</name>
</gene>
<dbReference type="EMBL" id="JACGCM010000971">
    <property type="protein sequence ID" value="KAF6163673.1"/>
    <property type="molecule type" value="Genomic_DNA"/>
</dbReference>
<feature type="domain" description="MCM OB" evidence="2">
    <location>
        <begin position="298"/>
        <end position="342"/>
    </location>
</feature>
<dbReference type="Gene3D" id="2.40.50.140">
    <property type="entry name" value="Nucleic acid-binding proteins"/>
    <property type="match status" value="1"/>
</dbReference>
<keyword evidence="4" id="KW-1185">Reference proteome</keyword>
<evidence type="ECO:0000256" key="1">
    <source>
        <dbReference type="SAM" id="MobiDB-lite"/>
    </source>
</evidence>
<dbReference type="AlphaFoldDB" id="A0A7J7N9A1"/>
<feature type="region of interest" description="Disordered" evidence="1">
    <location>
        <begin position="59"/>
        <end position="85"/>
    </location>
</feature>
<name>A0A7J7N9A1_9MAGN</name>
<protein>
    <recommendedName>
        <fullName evidence="2">MCM OB domain-containing protein</fullName>
    </recommendedName>
</protein>